<protein>
    <submittedName>
        <fullName evidence="1">Uncharacterized protein</fullName>
    </submittedName>
</protein>
<evidence type="ECO:0000313" key="2">
    <source>
        <dbReference type="Proteomes" id="UP000076761"/>
    </source>
</evidence>
<gene>
    <name evidence="1" type="ORF">NEOLEDRAFT_1143321</name>
</gene>
<evidence type="ECO:0000313" key="1">
    <source>
        <dbReference type="EMBL" id="KZT18496.1"/>
    </source>
</evidence>
<dbReference type="EMBL" id="KV425677">
    <property type="protein sequence ID" value="KZT18496.1"/>
    <property type="molecule type" value="Genomic_DNA"/>
</dbReference>
<proteinExistence type="predicted"/>
<dbReference type="InParanoid" id="A0A165MLN2"/>
<dbReference type="Proteomes" id="UP000076761">
    <property type="component" value="Unassembled WGS sequence"/>
</dbReference>
<organism evidence="1 2">
    <name type="scientific">Neolentinus lepideus HHB14362 ss-1</name>
    <dbReference type="NCBI Taxonomy" id="1314782"/>
    <lineage>
        <taxon>Eukaryota</taxon>
        <taxon>Fungi</taxon>
        <taxon>Dikarya</taxon>
        <taxon>Basidiomycota</taxon>
        <taxon>Agaricomycotina</taxon>
        <taxon>Agaricomycetes</taxon>
        <taxon>Gloeophyllales</taxon>
        <taxon>Gloeophyllaceae</taxon>
        <taxon>Neolentinus</taxon>
    </lineage>
</organism>
<keyword evidence="2" id="KW-1185">Reference proteome</keyword>
<sequence length="163" mass="18174">MPSIYLYISGLCFVSKGYIATFNSDCGSSGTHKAPTLTCCRWLKLPICVVRLSPRKHRLYHAPKRSAKDPGFSTLARVKVSQDRRIALRSILQPGQISYKEHPHLVNGHPTLWPPPVPQTHKLSIRTTPPSFVVNSFSYTIPTSENAGITTNKLSTLPSRECF</sequence>
<name>A0A165MLN2_9AGAM</name>
<reference evidence="1 2" key="1">
    <citation type="journal article" date="2016" name="Mol. Biol. Evol.">
        <title>Comparative Genomics of Early-Diverging Mushroom-Forming Fungi Provides Insights into the Origins of Lignocellulose Decay Capabilities.</title>
        <authorList>
            <person name="Nagy L.G."/>
            <person name="Riley R."/>
            <person name="Tritt A."/>
            <person name="Adam C."/>
            <person name="Daum C."/>
            <person name="Floudas D."/>
            <person name="Sun H."/>
            <person name="Yadav J.S."/>
            <person name="Pangilinan J."/>
            <person name="Larsson K.H."/>
            <person name="Matsuura K."/>
            <person name="Barry K."/>
            <person name="Labutti K."/>
            <person name="Kuo R."/>
            <person name="Ohm R.A."/>
            <person name="Bhattacharya S.S."/>
            <person name="Shirouzu T."/>
            <person name="Yoshinaga Y."/>
            <person name="Martin F.M."/>
            <person name="Grigoriev I.V."/>
            <person name="Hibbett D.S."/>
        </authorList>
    </citation>
    <scope>NUCLEOTIDE SEQUENCE [LARGE SCALE GENOMIC DNA]</scope>
    <source>
        <strain evidence="1 2">HHB14362 ss-1</strain>
    </source>
</reference>
<accession>A0A165MLN2</accession>
<dbReference type="AlphaFoldDB" id="A0A165MLN2"/>